<feature type="domain" description="C2H2-type" evidence="8">
    <location>
        <begin position="68"/>
        <end position="95"/>
    </location>
</feature>
<keyword evidence="5 7" id="KW-0863">Zinc-finger</keyword>
<evidence type="ECO:0000313" key="10">
    <source>
        <dbReference type="EMBL" id="MBZ3873566.1"/>
    </source>
</evidence>
<dbReference type="PANTHER" id="PTHR23234">
    <property type="entry name" value="ZNF44 PROTEIN"/>
    <property type="match status" value="1"/>
</dbReference>
<dbReference type="InterPro" id="IPR001909">
    <property type="entry name" value="KRAB"/>
</dbReference>
<evidence type="ECO:0000256" key="1">
    <source>
        <dbReference type="ARBA" id="ARBA00004123"/>
    </source>
</evidence>
<dbReference type="GO" id="GO:0005634">
    <property type="term" value="C:nucleus"/>
    <property type="evidence" value="ECO:0007669"/>
    <property type="project" value="UniProtKB-SubCell"/>
</dbReference>
<dbReference type="SUPFAM" id="SSF57667">
    <property type="entry name" value="beta-beta-alpha zinc fingers"/>
    <property type="match status" value="2"/>
</dbReference>
<dbReference type="SMART" id="SM00349">
    <property type="entry name" value="KRAB"/>
    <property type="match status" value="1"/>
</dbReference>
<sequence length="207" mass="23283">MEAVLLPAWSQTLVTFKDMLVDFTREEWQLLDAAQQVVYKDVTLENYRNLASLEHQVPKPEHTGEKPYECQDCGKSFSHSSALIVHQRIHTGEKPYGCRCGKAFIRKNDLRKHQKTHAGEGAYRCQQSGLTLGQHSPFVVHQIAHSGEQFFTCHRRGTALAAALPLLTFQTRQTREACADVMTVGHPSPRAVTGILLWGSPGEKLYK</sequence>
<keyword evidence="3" id="KW-0479">Metal-binding</keyword>
<gene>
    <name evidence="10" type="ORF">SUZIE_123580</name>
</gene>
<dbReference type="CDD" id="cd07765">
    <property type="entry name" value="KRAB_A-box"/>
    <property type="match status" value="1"/>
</dbReference>
<dbReference type="Proteomes" id="UP001166674">
    <property type="component" value="Unassembled WGS sequence"/>
</dbReference>
<dbReference type="PANTHER" id="PTHR23234:SF10">
    <property type="entry name" value="RIKEN CDNA 6720489N17 GENE-RELATED"/>
    <property type="match status" value="1"/>
</dbReference>
<evidence type="ECO:0000256" key="6">
    <source>
        <dbReference type="ARBA" id="ARBA00022833"/>
    </source>
</evidence>
<dbReference type="SUPFAM" id="SSF109640">
    <property type="entry name" value="KRAB domain (Kruppel-associated box)"/>
    <property type="match status" value="1"/>
</dbReference>
<feature type="domain" description="KRAB" evidence="9">
    <location>
        <begin position="14"/>
        <end position="80"/>
    </location>
</feature>
<evidence type="ECO:0000256" key="7">
    <source>
        <dbReference type="PROSITE-ProRule" id="PRU00042"/>
    </source>
</evidence>
<organism evidence="10 11">
    <name type="scientific">Sciurus carolinensis</name>
    <name type="common">Eastern gray squirrel</name>
    <dbReference type="NCBI Taxonomy" id="30640"/>
    <lineage>
        <taxon>Eukaryota</taxon>
        <taxon>Metazoa</taxon>
        <taxon>Chordata</taxon>
        <taxon>Craniata</taxon>
        <taxon>Vertebrata</taxon>
        <taxon>Euteleostomi</taxon>
        <taxon>Mammalia</taxon>
        <taxon>Eutheria</taxon>
        <taxon>Euarchontoglires</taxon>
        <taxon>Glires</taxon>
        <taxon>Rodentia</taxon>
        <taxon>Sciuromorpha</taxon>
        <taxon>Sciuridae</taxon>
        <taxon>Sciurinae</taxon>
        <taxon>Sciurini</taxon>
        <taxon>Sciurus</taxon>
    </lineage>
</organism>
<protein>
    <submittedName>
        <fullName evidence="10">Zinc finger protein 10</fullName>
    </submittedName>
</protein>
<comment type="caution">
    <text evidence="10">The sequence shown here is derived from an EMBL/GenBank/DDBJ whole genome shotgun (WGS) entry which is preliminary data.</text>
</comment>
<dbReference type="PROSITE" id="PS50805">
    <property type="entry name" value="KRAB"/>
    <property type="match status" value="1"/>
</dbReference>
<dbReference type="FunFam" id="3.30.160.60:FF:002343">
    <property type="entry name" value="Zinc finger protein 33A"/>
    <property type="match status" value="1"/>
</dbReference>
<proteinExistence type="inferred from homology"/>
<dbReference type="EMBL" id="JAATJV010208088">
    <property type="protein sequence ID" value="MBZ3873566.1"/>
    <property type="molecule type" value="Genomic_DNA"/>
</dbReference>
<dbReference type="SMART" id="SM00355">
    <property type="entry name" value="ZnF_C2H2"/>
    <property type="match status" value="2"/>
</dbReference>
<evidence type="ECO:0000256" key="4">
    <source>
        <dbReference type="ARBA" id="ARBA00022737"/>
    </source>
</evidence>
<dbReference type="InterPro" id="IPR036236">
    <property type="entry name" value="Znf_C2H2_sf"/>
</dbReference>
<evidence type="ECO:0000256" key="5">
    <source>
        <dbReference type="ARBA" id="ARBA00022771"/>
    </source>
</evidence>
<evidence type="ECO:0000256" key="2">
    <source>
        <dbReference type="ARBA" id="ARBA00006991"/>
    </source>
</evidence>
<comment type="similarity">
    <text evidence="2">Belongs to the krueppel C2H2-type zinc-finger protein family.</text>
</comment>
<keyword evidence="6" id="KW-0862">Zinc</keyword>
<evidence type="ECO:0000313" key="11">
    <source>
        <dbReference type="Proteomes" id="UP001166674"/>
    </source>
</evidence>
<evidence type="ECO:0000259" key="9">
    <source>
        <dbReference type="PROSITE" id="PS50805"/>
    </source>
</evidence>
<dbReference type="InterPro" id="IPR036051">
    <property type="entry name" value="KRAB_dom_sf"/>
</dbReference>
<dbReference type="GO" id="GO:0006355">
    <property type="term" value="P:regulation of DNA-templated transcription"/>
    <property type="evidence" value="ECO:0007669"/>
    <property type="project" value="InterPro"/>
</dbReference>
<feature type="domain" description="C2H2-type" evidence="8">
    <location>
        <begin position="96"/>
        <end position="122"/>
    </location>
</feature>
<dbReference type="Pfam" id="PF01352">
    <property type="entry name" value="KRAB"/>
    <property type="match status" value="1"/>
</dbReference>
<dbReference type="Pfam" id="PF00096">
    <property type="entry name" value="zf-C2H2"/>
    <property type="match status" value="2"/>
</dbReference>
<dbReference type="Gene3D" id="6.10.140.140">
    <property type="match status" value="1"/>
</dbReference>
<name>A0AA41MKL6_SCICA</name>
<dbReference type="GO" id="GO:0008270">
    <property type="term" value="F:zinc ion binding"/>
    <property type="evidence" value="ECO:0007669"/>
    <property type="project" value="UniProtKB-KW"/>
</dbReference>
<dbReference type="InterPro" id="IPR013087">
    <property type="entry name" value="Znf_C2H2_type"/>
</dbReference>
<dbReference type="Gene3D" id="3.30.160.60">
    <property type="entry name" value="Classic Zinc Finger"/>
    <property type="match status" value="2"/>
</dbReference>
<evidence type="ECO:0000256" key="3">
    <source>
        <dbReference type="ARBA" id="ARBA00022723"/>
    </source>
</evidence>
<keyword evidence="11" id="KW-1185">Reference proteome</keyword>
<dbReference type="PROSITE" id="PS50157">
    <property type="entry name" value="ZINC_FINGER_C2H2_2"/>
    <property type="match status" value="2"/>
</dbReference>
<dbReference type="FunFam" id="3.30.160.60:FF:000135">
    <property type="entry name" value="Zinc finger protein 358"/>
    <property type="match status" value="1"/>
</dbReference>
<comment type="subcellular location">
    <subcellularLocation>
        <location evidence="1">Nucleus</location>
    </subcellularLocation>
</comment>
<dbReference type="InterPro" id="IPR050758">
    <property type="entry name" value="Znf_C2H2-type"/>
</dbReference>
<dbReference type="AlphaFoldDB" id="A0AA41MKL6"/>
<evidence type="ECO:0000259" key="8">
    <source>
        <dbReference type="PROSITE" id="PS50157"/>
    </source>
</evidence>
<keyword evidence="4" id="KW-0677">Repeat</keyword>
<reference evidence="10" key="1">
    <citation type="submission" date="2020-03" db="EMBL/GenBank/DDBJ databases">
        <title>Studies in the Genomics of Life Span.</title>
        <authorList>
            <person name="Glass D."/>
        </authorList>
    </citation>
    <scope>NUCLEOTIDE SEQUENCE</scope>
    <source>
        <strain evidence="10">SUZIE</strain>
        <tissue evidence="10">Muscle</tissue>
    </source>
</reference>
<accession>A0AA41MKL6</accession>
<dbReference type="PROSITE" id="PS00028">
    <property type="entry name" value="ZINC_FINGER_C2H2_1"/>
    <property type="match status" value="1"/>
</dbReference>